<sequence length="253" mass="27851">MKLTDSQRKAVRKAGQAAYRAARRSSLLRPYSYRTPLIRKGEAGLPSLAAPEDPPPHQTTRGSSLTPHKPRRTGCRSPTAAPLHRAHTEPPTSSLPARSSDRSSVRLIKETSEILIKKCCDFPQLVNFLSFGSRLWEKCAASALLLLDTFWESETTHFLLEEWASLRQEKEAELSRKTRVGIRGSIGGLSTGAPANRSYVDKCLVNEEFQTFNPSAQLPRNNLSLFSSASTPTPSSSESVSGLEIHIPGVVRE</sequence>
<protein>
    <submittedName>
        <fullName evidence="2">Uncharacterized protein</fullName>
    </submittedName>
</protein>
<accession>G0SED7</accession>
<dbReference type="GeneID" id="18260376"/>
<dbReference type="EMBL" id="GL988046">
    <property type="protein sequence ID" value="EGS18314.1"/>
    <property type="molecule type" value="Genomic_DNA"/>
</dbReference>
<dbReference type="RefSeq" id="XP_006696645.1">
    <property type="nucleotide sequence ID" value="XM_006696582.1"/>
</dbReference>
<dbReference type="AlphaFoldDB" id="G0SED7"/>
<feature type="region of interest" description="Disordered" evidence="1">
    <location>
        <begin position="1"/>
        <end position="25"/>
    </location>
</feature>
<evidence type="ECO:0000313" key="3">
    <source>
        <dbReference type="Proteomes" id="UP000008066"/>
    </source>
</evidence>
<evidence type="ECO:0000256" key="1">
    <source>
        <dbReference type="SAM" id="MobiDB-lite"/>
    </source>
</evidence>
<proteinExistence type="predicted"/>
<name>G0SED7_CHATD</name>
<dbReference type="KEGG" id="cthr:CTHT_0063380"/>
<feature type="region of interest" description="Disordered" evidence="1">
    <location>
        <begin position="42"/>
        <end position="102"/>
    </location>
</feature>
<gene>
    <name evidence="2" type="ORF">CTHT_0063380</name>
</gene>
<dbReference type="HOGENOM" id="CLU_1098385_0_0_1"/>
<organism evidence="3">
    <name type="scientific">Chaetomium thermophilum (strain DSM 1495 / CBS 144.50 / IMI 039719)</name>
    <name type="common">Thermochaetoides thermophila</name>
    <dbReference type="NCBI Taxonomy" id="759272"/>
    <lineage>
        <taxon>Eukaryota</taxon>
        <taxon>Fungi</taxon>
        <taxon>Dikarya</taxon>
        <taxon>Ascomycota</taxon>
        <taxon>Pezizomycotina</taxon>
        <taxon>Sordariomycetes</taxon>
        <taxon>Sordariomycetidae</taxon>
        <taxon>Sordariales</taxon>
        <taxon>Chaetomiaceae</taxon>
        <taxon>Thermochaetoides</taxon>
    </lineage>
</organism>
<keyword evidence="3" id="KW-1185">Reference proteome</keyword>
<dbReference type="Proteomes" id="UP000008066">
    <property type="component" value="Unassembled WGS sequence"/>
</dbReference>
<reference evidence="2 3" key="1">
    <citation type="journal article" date="2011" name="Cell">
        <title>Insight into structure and assembly of the nuclear pore complex by utilizing the genome of a eukaryotic thermophile.</title>
        <authorList>
            <person name="Amlacher S."/>
            <person name="Sarges P."/>
            <person name="Flemming D."/>
            <person name="van Noort V."/>
            <person name="Kunze R."/>
            <person name="Devos D.P."/>
            <person name="Arumugam M."/>
            <person name="Bork P."/>
            <person name="Hurt E."/>
        </authorList>
    </citation>
    <scope>NUCLEOTIDE SEQUENCE [LARGE SCALE GENOMIC DNA]</scope>
    <source>
        <strain evidence="3">DSM 1495 / CBS 144.50 / IMI 039719</strain>
    </source>
</reference>
<evidence type="ECO:0000313" key="2">
    <source>
        <dbReference type="EMBL" id="EGS18314.1"/>
    </source>
</evidence>